<keyword evidence="1" id="KW-0472">Membrane</keyword>
<feature type="transmembrane region" description="Helical" evidence="1">
    <location>
        <begin position="82"/>
        <end position="104"/>
    </location>
</feature>
<gene>
    <name evidence="2" type="ORF">QJS35_27225</name>
</gene>
<comment type="caution">
    <text evidence="2">The sequence shown here is derived from an EMBL/GenBank/DDBJ whole genome shotgun (WGS) entry which is preliminary data.</text>
</comment>
<dbReference type="RefSeq" id="WP_232189292.1">
    <property type="nucleotide sequence ID" value="NZ_JAIOAP010000018.1"/>
</dbReference>
<evidence type="ECO:0008006" key="4">
    <source>
        <dbReference type="Google" id="ProtNLM"/>
    </source>
</evidence>
<keyword evidence="1" id="KW-0812">Transmembrane</keyword>
<keyword evidence="1" id="KW-1133">Transmembrane helix</keyword>
<accession>A0ABV1L205</accession>
<proteinExistence type="predicted"/>
<name>A0ABV1L205_9BACL</name>
<feature type="transmembrane region" description="Helical" evidence="1">
    <location>
        <begin position="9"/>
        <end position="29"/>
    </location>
</feature>
<protein>
    <recommendedName>
        <fullName evidence="4">DUF2127 domain-containing protein</fullName>
    </recommendedName>
</protein>
<organism evidence="2 3">
    <name type="scientific">Cohnella silvisoli</name>
    <dbReference type="NCBI Taxonomy" id="2873699"/>
    <lineage>
        <taxon>Bacteria</taxon>
        <taxon>Bacillati</taxon>
        <taxon>Bacillota</taxon>
        <taxon>Bacilli</taxon>
        <taxon>Bacillales</taxon>
        <taxon>Paenibacillaceae</taxon>
        <taxon>Cohnella</taxon>
    </lineage>
</organism>
<evidence type="ECO:0000313" key="2">
    <source>
        <dbReference type="EMBL" id="MEQ4486077.1"/>
    </source>
</evidence>
<dbReference type="EMBL" id="JASKHM010000019">
    <property type="protein sequence ID" value="MEQ4486077.1"/>
    <property type="molecule type" value="Genomic_DNA"/>
</dbReference>
<keyword evidence="3" id="KW-1185">Reference proteome</keyword>
<feature type="transmembrane region" description="Helical" evidence="1">
    <location>
        <begin position="110"/>
        <end position="129"/>
    </location>
</feature>
<dbReference type="Proteomes" id="UP001493487">
    <property type="component" value="Unassembled WGS sequence"/>
</dbReference>
<sequence length="146" mass="16393">MVNIKVKNFYYLIAGVLAMLFAVTHAWNGQSAVLPMLNIEAISVDTRTVFTYVWHIITAENLVLGIAFIFMSFQTERSRIRFAAWLIAAILIVRLMVIIGITALLDVSGLTDTLIDSIAIVIYVALIILGTRMKKKQKQYDGQQTQ</sequence>
<evidence type="ECO:0000256" key="1">
    <source>
        <dbReference type="SAM" id="Phobius"/>
    </source>
</evidence>
<evidence type="ECO:0000313" key="3">
    <source>
        <dbReference type="Proteomes" id="UP001493487"/>
    </source>
</evidence>
<feature type="transmembrane region" description="Helical" evidence="1">
    <location>
        <begin position="49"/>
        <end position="70"/>
    </location>
</feature>
<reference evidence="2 3" key="1">
    <citation type="journal article" date="2023" name="Genome Announc.">
        <title>Pan-Genome Analyses of the Genus Cohnella and Proposal of the Novel Species Cohnella silvisoli sp. nov., Isolated from Forest Soil.</title>
        <authorList>
            <person name="Wang C."/>
            <person name="Mao L."/>
            <person name="Bao G."/>
            <person name="Zhu H."/>
        </authorList>
    </citation>
    <scope>NUCLEOTIDE SEQUENCE [LARGE SCALE GENOMIC DNA]</scope>
    <source>
        <strain evidence="2 3">NL03-T5-1</strain>
    </source>
</reference>